<dbReference type="InterPro" id="IPR007016">
    <property type="entry name" value="O-antigen_ligase-rel_domated"/>
</dbReference>
<keyword evidence="4 5" id="KW-0472">Membrane</keyword>
<evidence type="ECO:0000256" key="2">
    <source>
        <dbReference type="ARBA" id="ARBA00022692"/>
    </source>
</evidence>
<evidence type="ECO:0000259" key="6">
    <source>
        <dbReference type="Pfam" id="PF04932"/>
    </source>
</evidence>
<evidence type="ECO:0000256" key="1">
    <source>
        <dbReference type="ARBA" id="ARBA00004141"/>
    </source>
</evidence>
<evidence type="ECO:0000256" key="3">
    <source>
        <dbReference type="ARBA" id="ARBA00022989"/>
    </source>
</evidence>
<comment type="caution">
    <text evidence="7">The sequence shown here is derived from an EMBL/GenBank/DDBJ whole genome shotgun (WGS) entry which is preliminary data.</text>
</comment>
<feature type="transmembrane region" description="Helical" evidence="5">
    <location>
        <begin position="301"/>
        <end position="328"/>
    </location>
</feature>
<dbReference type="AlphaFoldDB" id="A0A2M8ZBX7"/>
<dbReference type="PANTHER" id="PTHR37422:SF13">
    <property type="entry name" value="LIPOPOLYSACCHARIDE BIOSYNTHESIS PROTEIN PA4999-RELATED"/>
    <property type="match status" value="1"/>
</dbReference>
<dbReference type="PANTHER" id="PTHR37422">
    <property type="entry name" value="TEICHURONIC ACID BIOSYNTHESIS PROTEIN TUAE"/>
    <property type="match status" value="1"/>
</dbReference>
<feature type="transmembrane region" description="Helical" evidence="5">
    <location>
        <begin position="147"/>
        <end position="164"/>
    </location>
</feature>
<feature type="transmembrane region" description="Helical" evidence="5">
    <location>
        <begin position="476"/>
        <end position="493"/>
    </location>
</feature>
<organism evidence="7 8">
    <name type="scientific">[Clostridium] celerecrescens 18A</name>
    <dbReference type="NCBI Taxonomy" id="1286362"/>
    <lineage>
        <taxon>Bacteria</taxon>
        <taxon>Bacillati</taxon>
        <taxon>Bacillota</taxon>
        <taxon>Clostridia</taxon>
        <taxon>Lachnospirales</taxon>
        <taxon>Lachnospiraceae</taxon>
        <taxon>Lacrimispora</taxon>
    </lineage>
</organism>
<feature type="transmembrane region" description="Helical" evidence="5">
    <location>
        <begin position="120"/>
        <end position="138"/>
    </location>
</feature>
<feature type="transmembrane region" description="Helical" evidence="5">
    <location>
        <begin position="12"/>
        <end position="33"/>
    </location>
</feature>
<evidence type="ECO:0000256" key="5">
    <source>
        <dbReference type="SAM" id="Phobius"/>
    </source>
</evidence>
<dbReference type="Proteomes" id="UP000231092">
    <property type="component" value="Unassembled WGS sequence"/>
</dbReference>
<feature type="transmembrane region" description="Helical" evidence="5">
    <location>
        <begin position="340"/>
        <end position="361"/>
    </location>
</feature>
<evidence type="ECO:0000313" key="7">
    <source>
        <dbReference type="EMBL" id="PJJ30937.1"/>
    </source>
</evidence>
<proteinExistence type="predicted"/>
<dbReference type="OrthoDB" id="9796676at2"/>
<dbReference type="InterPro" id="IPR051533">
    <property type="entry name" value="WaaL-like"/>
</dbReference>
<feature type="transmembrane region" description="Helical" evidence="5">
    <location>
        <begin position="87"/>
        <end position="108"/>
    </location>
</feature>
<dbReference type="GO" id="GO:0016874">
    <property type="term" value="F:ligase activity"/>
    <property type="evidence" value="ECO:0007669"/>
    <property type="project" value="UniProtKB-KW"/>
</dbReference>
<feature type="transmembrane region" description="Helical" evidence="5">
    <location>
        <begin position="441"/>
        <end position="464"/>
    </location>
</feature>
<dbReference type="GO" id="GO:0016020">
    <property type="term" value="C:membrane"/>
    <property type="evidence" value="ECO:0007669"/>
    <property type="project" value="UniProtKB-SubCell"/>
</dbReference>
<evidence type="ECO:0000313" key="8">
    <source>
        <dbReference type="Proteomes" id="UP000231092"/>
    </source>
</evidence>
<feature type="transmembrane region" description="Helical" evidence="5">
    <location>
        <begin position="45"/>
        <end position="66"/>
    </location>
</feature>
<feature type="transmembrane region" description="Helical" evidence="5">
    <location>
        <begin position="268"/>
        <end position="289"/>
    </location>
</feature>
<dbReference type="RefSeq" id="WP_100307130.1">
    <property type="nucleotide sequence ID" value="NZ_PGET01000001.1"/>
</dbReference>
<keyword evidence="2 5" id="KW-0812">Transmembrane</keyword>
<feature type="transmembrane region" description="Helical" evidence="5">
    <location>
        <begin position="219"/>
        <end position="237"/>
    </location>
</feature>
<evidence type="ECO:0000256" key="4">
    <source>
        <dbReference type="ARBA" id="ARBA00023136"/>
    </source>
</evidence>
<feature type="transmembrane region" description="Helical" evidence="5">
    <location>
        <begin position="243"/>
        <end position="261"/>
    </location>
</feature>
<keyword evidence="3 5" id="KW-1133">Transmembrane helix</keyword>
<protein>
    <submittedName>
        <fullName evidence="7">O-antigen ligase-like membrane protein</fullName>
    </submittedName>
</protein>
<sequence length="518" mass="60248">MIELHKNEEKRGFLSIVLGIYVVLVGVGLPIVIRDRYFDILVAKYYYYCICTILMVILVLGYFATVRARQTILYFKEFSFSDFLKRFTVADYAAIIFLIVAILSTLTSDYLYESFWGNEGRFSGLFLIIWYVASYFCVSRFWKFKNWYIDIMLIAGMLVCLFGITDYFQLDIFHFKVIMNPDQWLIFTSTIGNINTYTAYVGIVAAIATVLFATDKNNISMIWHYLCMVISFFAIIMGVSDNAYLSLGALFGFLPLYLFGSKIGIRKYVIILATFFSVIQFINLINFYFKDMVIGIDSIFVLIANSGISMILTLFLWVLIIFWYLWDYVKKTPNREYGNLFRYFWLIILLSVSIIILYIIYDCNLQGNIGKYGNIGNYLVFDDDWGTNRGYIWRNAIERFSKFSLWKKMVGFGPETFGILLMYQTKGNPYNLIFDSAHNEYLHFLLTIGIVGLFSYLVFIFACIKKCFDFKKKNSYIIAIAFGLICYSIQAFVNLNLPIVTPIYWLLLAMGSSKFINN</sequence>
<keyword evidence="7" id="KW-0436">Ligase</keyword>
<feature type="transmembrane region" description="Helical" evidence="5">
    <location>
        <begin position="184"/>
        <end position="212"/>
    </location>
</feature>
<comment type="subcellular location">
    <subcellularLocation>
        <location evidence="1">Membrane</location>
        <topology evidence="1">Multi-pass membrane protein</topology>
    </subcellularLocation>
</comment>
<name>A0A2M8ZBX7_9FIRM</name>
<accession>A0A2M8ZBX7</accession>
<dbReference type="EMBL" id="PGET01000001">
    <property type="protein sequence ID" value="PJJ30937.1"/>
    <property type="molecule type" value="Genomic_DNA"/>
</dbReference>
<gene>
    <name evidence="7" type="ORF">H171_4559</name>
</gene>
<dbReference type="Pfam" id="PF04932">
    <property type="entry name" value="Wzy_C"/>
    <property type="match status" value="1"/>
</dbReference>
<feature type="domain" description="O-antigen ligase-related" evidence="6">
    <location>
        <begin position="297"/>
        <end position="457"/>
    </location>
</feature>
<reference evidence="7 8" key="1">
    <citation type="submission" date="2017-11" db="EMBL/GenBank/DDBJ databases">
        <title>Understudied soil microbes with underappreciated capabilities: Untangling the Clostridium saccharolyticum group.</title>
        <authorList>
            <person name="Leschine S."/>
        </authorList>
    </citation>
    <scope>NUCLEOTIDE SEQUENCE [LARGE SCALE GENOMIC DNA]</scope>
    <source>
        <strain evidence="7 8">18A</strain>
    </source>
</reference>